<keyword evidence="6" id="KW-1185">Reference proteome</keyword>
<dbReference type="InterPro" id="IPR010982">
    <property type="entry name" value="Lambda_DNA-bd_dom_sf"/>
</dbReference>
<dbReference type="InterPro" id="IPR001761">
    <property type="entry name" value="Peripla_BP/Lac1_sug-bd_dom"/>
</dbReference>
<dbReference type="PROSITE" id="PS00356">
    <property type="entry name" value="HTH_LACI_1"/>
    <property type="match status" value="1"/>
</dbReference>
<accession>A0A849BLQ1</accession>
<dbReference type="SUPFAM" id="SSF53822">
    <property type="entry name" value="Periplasmic binding protein-like I"/>
    <property type="match status" value="1"/>
</dbReference>
<keyword evidence="1" id="KW-0805">Transcription regulation</keyword>
<dbReference type="Pfam" id="PF00532">
    <property type="entry name" value="Peripla_BP_1"/>
    <property type="match status" value="1"/>
</dbReference>
<sequence length="231" mass="23527">MTMRDVARRARVSSKTVSNVVNRRPHVHESTRARVEQAISELGYRPNLAARGLRSGRTGVVGLVLPDLRPPAAAALADAVLVAAQENDLAVVVSRAGADSRSLAGVLAGEPHRTDGLLLAAELLGAPERALLDEVDHPVVLLGRADVVVAVDQVATADAAAAAAAARHLLDAGRRRVAVVGAPASGATGRGGTSARVVGSRRALEDAGVPVDPRLVLPARAGDPRAGAAAV</sequence>
<reference evidence="5 6" key="1">
    <citation type="submission" date="2020-05" db="EMBL/GenBank/DDBJ databases">
        <title>MicrobeNet Type strains.</title>
        <authorList>
            <person name="Nicholson A.C."/>
        </authorList>
    </citation>
    <scope>NUCLEOTIDE SEQUENCE [LARGE SCALE GENOMIC DNA]</scope>
    <source>
        <strain evidence="5 6">JCM 14547</strain>
    </source>
</reference>
<evidence type="ECO:0000256" key="2">
    <source>
        <dbReference type="ARBA" id="ARBA00023125"/>
    </source>
</evidence>
<dbReference type="SUPFAM" id="SSF47413">
    <property type="entry name" value="lambda repressor-like DNA-binding domains"/>
    <property type="match status" value="1"/>
</dbReference>
<dbReference type="GO" id="GO:0003700">
    <property type="term" value="F:DNA-binding transcription factor activity"/>
    <property type="evidence" value="ECO:0007669"/>
    <property type="project" value="TreeGrafter"/>
</dbReference>
<evidence type="ECO:0000313" key="6">
    <source>
        <dbReference type="Proteomes" id="UP000555552"/>
    </source>
</evidence>
<dbReference type="AlphaFoldDB" id="A0A849BLQ1"/>
<dbReference type="PANTHER" id="PTHR30146">
    <property type="entry name" value="LACI-RELATED TRANSCRIPTIONAL REPRESSOR"/>
    <property type="match status" value="1"/>
</dbReference>
<feature type="non-terminal residue" evidence="5">
    <location>
        <position position="231"/>
    </location>
</feature>
<dbReference type="InterPro" id="IPR000843">
    <property type="entry name" value="HTH_LacI"/>
</dbReference>
<dbReference type="PROSITE" id="PS50932">
    <property type="entry name" value="HTH_LACI_2"/>
    <property type="match status" value="1"/>
</dbReference>
<evidence type="ECO:0000259" key="4">
    <source>
        <dbReference type="PROSITE" id="PS50932"/>
    </source>
</evidence>
<dbReference type="GO" id="GO:0000976">
    <property type="term" value="F:transcription cis-regulatory region binding"/>
    <property type="evidence" value="ECO:0007669"/>
    <property type="project" value="TreeGrafter"/>
</dbReference>
<name>A0A849BLQ1_9ACTN</name>
<dbReference type="Proteomes" id="UP000555552">
    <property type="component" value="Unassembled WGS sequence"/>
</dbReference>
<dbReference type="Pfam" id="PF00356">
    <property type="entry name" value="LacI"/>
    <property type="match status" value="1"/>
</dbReference>
<gene>
    <name evidence="5" type="ORF">HLB09_10860</name>
</gene>
<dbReference type="Gene3D" id="1.10.260.40">
    <property type="entry name" value="lambda repressor-like DNA-binding domains"/>
    <property type="match status" value="1"/>
</dbReference>
<keyword evidence="3" id="KW-0804">Transcription</keyword>
<protein>
    <submittedName>
        <fullName evidence="5">LacI family DNA-binding transcriptional regulator</fullName>
    </submittedName>
</protein>
<dbReference type="Gene3D" id="3.40.50.2300">
    <property type="match status" value="2"/>
</dbReference>
<dbReference type="EMBL" id="JABEMA010000164">
    <property type="protein sequence ID" value="NNH23581.1"/>
    <property type="molecule type" value="Genomic_DNA"/>
</dbReference>
<evidence type="ECO:0000313" key="5">
    <source>
        <dbReference type="EMBL" id="NNH23581.1"/>
    </source>
</evidence>
<keyword evidence="2 5" id="KW-0238">DNA-binding</keyword>
<evidence type="ECO:0000256" key="1">
    <source>
        <dbReference type="ARBA" id="ARBA00023015"/>
    </source>
</evidence>
<organism evidence="5 6">
    <name type="scientific">Pseudokineococcus marinus</name>
    <dbReference type="NCBI Taxonomy" id="351215"/>
    <lineage>
        <taxon>Bacteria</taxon>
        <taxon>Bacillati</taxon>
        <taxon>Actinomycetota</taxon>
        <taxon>Actinomycetes</taxon>
        <taxon>Kineosporiales</taxon>
        <taxon>Kineosporiaceae</taxon>
        <taxon>Pseudokineococcus</taxon>
    </lineage>
</organism>
<dbReference type="PANTHER" id="PTHR30146:SF109">
    <property type="entry name" value="HTH-TYPE TRANSCRIPTIONAL REGULATOR GALS"/>
    <property type="match status" value="1"/>
</dbReference>
<proteinExistence type="predicted"/>
<feature type="domain" description="HTH lacI-type" evidence="4">
    <location>
        <begin position="1"/>
        <end position="55"/>
    </location>
</feature>
<dbReference type="SMART" id="SM00354">
    <property type="entry name" value="HTH_LACI"/>
    <property type="match status" value="1"/>
</dbReference>
<dbReference type="CDD" id="cd01392">
    <property type="entry name" value="HTH_LacI"/>
    <property type="match status" value="1"/>
</dbReference>
<dbReference type="InterPro" id="IPR028082">
    <property type="entry name" value="Peripla_BP_I"/>
</dbReference>
<evidence type="ECO:0000256" key="3">
    <source>
        <dbReference type="ARBA" id="ARBA00023163"/>
    </source>
</evidence>
<comment type="caution">
    <text evidence="5">The sequence shown here is derived from an EMBL/GenBank/DDBJ whole genome shotgun (WGS) entry which is preliminary data.</text>
</comment>